<evidence type="ECO:0000256" key="2">
    <source>
        <dbReference type="SAM" id="MobiDB-lite"/>
    </source>
</evidence>
<dbReference type="OrthoDB" id="515966at2759"/>
<feature type="compositionally biased region" description="Polar residues" evidence="2">
    <location>
        <begin position="1190"/>
        <end position="1200"/>
    </location>
</feature>
<dbReference type="PROSITE" id="PS51011">
    <property type="entry name" value="ARID"/>
    <property type="match status" value="1"/>
</dbReference>
<feature type="domain" description="ARID" evidence="3">
    <location>
        <begin position="128"/>
        <end position="233"/>
    </location>
</feature>
<feature type="compositionally biased region" description="Polar residues" evidence="2">
    <location>
        <begin position="258"/>
        <end position="281"/>
    </location>
</feature>
<dbReference type="Pfam" id="PF01388">
    <property type="entry name" value="ARID"/>
    <property type="match status" value="1"/>
</dbReference>
<accession>A0A250WWD1</accession>
<dbReference type="Pfam" id="PF01342">
    <property type="entry name" value="SAND"/>
    <property type="match status" value="1"/>
</dbReference>
<keyword evidence="1" id="KW-0175">Coiled coil</keyword>
<feature type="coiled-coil region" evidence="1">
    <location>
        <begin position="1123"/>
        <end position="1157"/>
    </location>
</feature>
<keyword evidence="5" id="KW-1185">Reference proteome</keyword>
<dbReference type="SUPFAM" id="SSF63763">
    <property type="entry name" value="SAND domain-like"/>
    <property type="match status" value="1"/>
</dbReference>
<feature type="region of interest" description="Disordered" evidence="2">
    <location>
        <begin position="703"/>
        <end position="725"/>
    </location>
</feature>
<dbReference type="SUPFAM" id="SSF46774">
    <property type="entry name" value="ARID-like"/>
    <property type="match status" value="1"/>
</dbReference>
<protein>
    <recommendedName>
        <fullName evidence="3">ARID domain-containing protein</fullName>
    </recommendedName>
</protein>
<feature type="compositionally biased region" description="Polar residues" evidence="2">
    <location>
        <begin position="552"/>
        <end position="566"/>
    </location>
</feature>
<feature type="region of interest" description="Disordered" evidence="2">
    <location>
        <begin position="257"/>
        <end position="287"/>
    </location>
</feature>
<dbReference type="InterPro" id="IPR010919">
    <property type="entry name" value="SAND-like_dom_sf"/>
</dbReference>
<evidence type="ECO:0000259" key="3">
    <source>
        <dbReference type="PROSITE" id="PS51011"/>
    </source>
</evidence>
<organism evidence="4 5">
    <name type="scientific">Chlamydomonas eustigma</name>
    <dbReference type="NCBI Taxonomy" id="1157962"/>
    <lineage>
        <taxon>Eukaryota</taxon>
        <taxon>Viridiplantae</taxon>
        <taxon>Chlorophyta</taxon>
        <taxon>core chlorophytes</taxon>
        <taxon>Chlorophyceae</taxon>
        <taxon>CS clade</taxon>
        <taxon>Chlamydomonadales</taxon>
        <taxon>Chlamydomonadaceae</taxon>
        <taxon>Chlamydomonas</taxon>
    </lineage>
</organism>
<feature type="region of interest" description="Disordered" evidence="2">
    <location>
        <begin position="778"/>
        <end position="801"/>
    </location>
</feature>
<dbReference type="EMBL" id="BEGY01000009">
    <property type="protein sequence ID" value="GAX74932.1"/>
    <property type="molecule type" value="Genomic_DNA"/>
</dbReference>
<reference evidence="4 5" key="1">
    <citation type="submission" date="2017-08" db="EMBL/GenBank/DDBJ databases">
        <title>Acidophilic green algal genome provides insights into adaptation to an acidic environment.</title>
        <authorList>
            <person name="Hirooka S."/>
            <person name="Hirose Y."/>
            <person name="Kanesaki Y."/>
            <person name="Higuchi S."/>
            <person name="Fujiwara T."/>
            <person name="Onuma R."/>
            <person name="Era A."/>
            <person name="Ohbayashi R."/>
            <person name="Uzuka A."/>
            <person name="Nozaki H."/>
            <person name="Yoshikawa H."/>
            <person name="Miyagishima S.Y."/>
        </authorList>
    </citation>
    <scope>NUCLEOTIDE SEQUENCE [LARGE SCALE GENOMIC DNA]</scope>
    <source>
        <strain evidence="4 5">NIES-2499</strain>
    </source>
</reference>
<evidence type="ECO:0000313" key="5">
    <source>
        <dbReference type="Proteomes" id="UP000232323"/>
    </source>
</evidence>
<evidence type="ECO:0000313" key="4">
    <source>
        <dbReference type="EMBL" id="GAX74932.1"/>
    </source>
</evidence>
<dbReference type="Gene3D" id="1.10.150.60">
    <property type="entry name" value="ARID DNA-binding domain"/>
    <property type="match status" value="1"/>
</dbReference>
<comment type="caution">
    <text evidence="4">The sequence shown here is derived from an EMBL/GenBank/DDBJ whole genome shotgun (WGS) entry which is preliminary data.</text>
</comment>
<gene>
    <name evidence="4" type="ORF">CEUSTIGMA_g2378.t1</name>
</gene>
<feature type="compositionally biased region" description="Low complexity" evidence="2">
    <location>
        <begin position="1174"/>
        <end position="1185"/>
    </location>
</feature>
<sequence length="1210" mass="129994">MPSKNAKNQRPRGALPTSVDVQCGGYKGTLVISKGKVVLADGQELTPIEFERASGKSQTKKWRLSLRVCAPGEDWDNKPVGEWLQAHGVNIRSNFLSIVTNTAREDDITDVLNAQTNSAATKQDTVSFKASEMTMRSLSDYLDRVPCAVESAEPSPEPSLLLNVLGQSINPRKLLDLVRSKGGYMATCQNPCGWSDIAASLQLPERGSSPHLAALAVRSTYEASLLRYERQQLALAALSSSPLRPATAPPLIPISHQPDLSASQPDALISSKSGSRSTTPVQEGGNPVCKEGAQAITSVADSMLKACTLDLNNASSEPRALAATVPGHRTVTTCASWAVITAGQAVLVEPSPSLVHGSSLRKEETSAGRPTTLDSLSPGGYETRQPPSASVSFTPNRHGDALIIKPGAKGDSCNILQLGETDSLHAAWLAPEPAAGACSTKILDLAAPLQEEHDSAVLQAEEDGGRSNPLPKCEHLTKWHEGNESCKVKALFSSESVQVRGKAPKIHGSVSAGNMDTRYTCCNLQAAINGAAANNSLQGSNKTHHAGHSQDLHSLTSGGKGQQQHGMMSDNGLGVYSLLGALNGIEDFLTLMPPNAAVYNIDNDTFCSDKHLRSPSGMPHAITLARGSSGALSRAHTPTLAASQLLSYNEDIRSIMDEMAGRGSPLIPASDVLSLQPLDETEMEVVGNLFKNNELLLQHPMSSTTLSVPQPSPSQTFAHQTPAPEPSKAQIMLDLNKPREDDPPRQQELQSIFKEFKSQRRVSGARSLPSEGIQKMAGLSLEPNSPNSRKATQSPTPKQCRHYKNGTFFQSQLQYQLQDQRRLHKCLQKKLQMRRERVTDHLHYGVGSVEGSFDDMVTNLMQKGLLTNMHGVAMHANTGDGLFSCPMHFGENGEQHLSNLIEHPQVMSAMQKPVLPSQSSCRTLSLGSHFTPTMAPPLQTTKTDGSFSNSPFASVPYQQQWLTVPMNLSVIKTHKAMESGMENVLIGSVETPTGTPTGSMLHGLAKTCFPQQLRAPDPNTGFVLSPTHSSSSSFWRSGSGDGVACGKRSAASGTSAGMGLARSMASNKQARNMAQISPKSRQAEQVMEAELDCRDTLQPCQDINLPAVSAEAQSDVLNASPVLAMLKRQQQQQQQQLAELRAHQAQLQEMYQQQQEHLMAQLNSVPRYQRTDQSSNSADALSNDACEMSGRSQPQLTSPLQPGIVAHSDG</sequence>
<dbReference type="InterPro" id="IPR001606">
    <property type="entry name" value="ARID_dom"/>
</dbReference>
<feature type="region of interest" description="Disordered" evidence="2">
    <location>
        <begin position="355"/>
        <end position="397"/>
    </location>
</feature>
<proteinExistence type="predicted"/>
<feature type="compositionally biased region" description="Polar residues" evidence="2">
    <location>
        <begin position="385"/>
        <end position="395"/>
    </location>
</feature>
<dbReference type="AlphaFoldDB" id="A0A250WWD1"/>
<evidence type="ECO:0000256" key="1">
    <source>
        <dbReference type="SAM" id="Coils"/>
    </source>
</evidence>
<name>A0A250WWD1_9CHLO</name>
<dbReference type="InterPro" id="IPR036431">
    <property type="entry name" value="ARID_dom_sf"/>
</dbReference>
<feature type="compositionally biased region" description="Polar residues" evidence="2">
    <location>
        <begin position="782"/>
        <end position="797"/>
    </location>
</feature>
<feature type="region of interest" description="Disordered" evidence="2">
    <location>
        <begin position="535"/>
        <end position="567"/>
    </location>
</feature>
<dbReference type="Proteomes" id="UP000232323">
    <property type="component" value="Unassembled WGS sequence"/>
</dbReference>
<dbReference type="InterPro" id="IPR000770">
    <property type="entry name" value="SAND_dom"/>
</dbReference>
<dbReference type="Gene3D" id="3.10.390.10">
    <property type="entry name" value="SAND domain-like"/>
    <property type="match status" value="1"/>
</dbReference>
<dbReference type="GO" id="GO:0003677">
    <property type="term" value="F:DNA binding"/>
    <property type="evidence" value="ECO:0007669"/>
    <property type="project" value="InterPro"/>
</dbReference>
<feature type="region of interest" description="Disordered" evidence="2">
    <location>
        <begin position="1167"/>
        <end position="1210"/>
    </location>
</feature>
<feature type="compositionally biased region" description="Polar residues" evidence="2">
    <location>
        <begin position="703"/>
        <end position="719"/>
    </location>
</feature>